<feature type="domain" description="Oxidoreductase molybdopterin-binding" evidence="1">
    <location>
        <begin position="104"/>
        <end position="237"/>
    </location>
</feature>
<organism evidence="2 3">
    <name type="scientific">Urbifossiella limnaea</name>
    <dbReference type="NCBI Taxonomy" id="2528023"/>
    <lineage>
        <taxon>Bacteria</taxon>
        <taxon>Pseudomonadati</taxon>
        <taxon>Planctomycetota</taxon>
        <taxon>Planctomycetia</taxon>
        <taxon>Gemmatales</taxon>
        <taxon>Gemmataceae</taxon>
        <taxon>Urbifossiella</taxon>
    </lineage>
</organism>
<sequence length="256" mass="28527">MSRGRLLSRRNVLLAGAAAAGGLFLPRWASRDLPPTYGNLLRMGDNLTYVSHRLLLPGQALAREYGPRDITSFPVIFIDDRYQTNPDHPVQSEKYRRDHAAGHPDYKLTVEGLVARPRTYTLADLKRFPARTQITRHTCEEGWAAIGGWTGVQLNRVLELDAGLLPDARYVTFHCKDDYVDSIDLLDALHPQTILAYGMNGGALSVPHGAPVRLRVETQLGYKSMKYVEKIVVTSELDDGGEKGNIQNGWAWYAGI</sequence>
<proteinExistence type="predicted"/>
<name>A0A517XPS8_9BACT</name>
<dbReference type="PANTHER" id="PTHR43032">
    <property type="entry name" value="PROTEIN-METHIONINE-SULFOXIDE REDUCTASE"/>
    <property type="match status" value="1"/>
</dbReference>
<dbReference type="RefSeq" id="WP_145235585.1">
    <property type="nucleotide sequence ID" value="NZ_CP036273.1"/>
</dbReference>
<dbReference type="PROSITE" id="PS51318">
    <property type="entry name" value="TAT"/>
    <property type="match status" value="1"/>
</dbReference>
<gene>
    <name evidence="2" type="primary">yedY_1</name>
    <name evidence="2" type="ORF">ETAA1_14440</name>
</gene>
<dbReference type="KEGG" id="uli:ETAA1_14440"/>
<dbReference type="GO" id="GO:0016491">
    <property type="term" value="F:oxidoreductase activity"/>
    <property type="evidence" value="ECO:0007669"/>
    <property type="project" value="UniProtKB-KW"/>
</dbReference>
<dbReference type="EC" id="1.8.-.-" evidence="2"/>
<dbReference type="SUPFAM" id="SSF56524">
    <property type="entry name" value="Oxidoreductase molybdopterin-binding domain"/>
    <property type="match status" value="1"/>
</dbReference>
<dbReference type="InterPro" id="IPR000572">
    <property type="entry name" value="OxRdtase_Mopterin-bd_dom"/>
</dbReference>
<dbReference type="OrthoDB" id="9778777at2"/>
<dbReference type="AlphaFoldDB" id="A0A517XPS8"/>
<dbReference type="Gene3D" id="3.90.420.10">
    <property type="entry name" value="Oxidoreductase, molybdopterin-binding domain"/>
    <property type="match status" value="1"/>
</dbReference>
<dbReference type="Proteomes" id="UP000319576">
    <property type="component" value="Chromosome"/>
</dbReference>
<protein>
    <submittedName>
        <fullName evidence="2">Sulfoxide reductase catalytic subunit YedY</fullName>
        <ecNumber evidence="2">1.8.-.-</ecNumber>
    </submittedName>
</protein>
<keyword evidence="2" id="KW-0560">Oxidoreductase</keyword>
<accession>A0A517XPS8</accession>
<dbReference type="PANTHER" id="PTHR43032:SF2">
    <property type="entry name" value="BLL0505 PROTEIN"/>
    <property type="match status" value="1"/>
</dbReference>
<dbReference type="Pfam" id="PF00174">
    <property type="entry name" value="Oxidored_molyb"/>
    <property type="match status" value="1"/>
</dbReference>
<reference evidence="2 3" key="1">
    <citation type="submission" date="2019-02" db="EMBL/GenBank/DDBJ databases">
        <title>Deep-cultivation of Planctomycetes and their phenomic and genomic characterization uncovers novel biology.</title>
        <authorList>
            <person name="Wiegand S."/>
            <person name="Jogler M."/>
            <person name="Boedeker C."/>
            <person name="Pinto D."/>
            <person name="Vollmers J."/>
            <person name="Rivas-Marin E."/>
            <person name="Kohn T."/>
            <person name="Peeters S.H."/>
            <person name="Heuer A."/>
            <person name="Rast P."/>
            <person name="Oberbeckmann S."/>
            <person name="Bunk B."/>
            <person name="Jeske O."/>
            <person name="Meyerdierks A."/>
            <person name="Storesund J.E."/>
            <person name="Kallscheuer N."/>
            <person name="Luecker S."/>
            <person name="Lage O.M."/>
            <person name="Pohl T."/>
            <person name="Merkel B.J."/>
            <person name="Hornburger P."/>
            <person name="Mueller R.-W."/>
            <person name="Bruemmer F."/>
            <person name="Labrenz M."/>
            <person name="Spormann A.M."/>
            <person name="Op den Camp H."/>
            <person name="Overmann J."/>
            <person name="Amann R."/>
            <person name="Jetten M.S.M."/>
            <person name="Mascher T."/>
            <person name="Medema M.H."/>
            <person name="Devos D.P."/>
            <person name="Kaster A.-K."/>
            <person name="Ovreas L."/>
            <person name="Rohde M."/>
            <person name="Galperin M.Y."/>
            <person name="Jogler C."/>
        </authorList>
    </citation>
    <scope>NUCLEOTIDE SEQUENCE [LARGE SCALE GENOMIC DNA]</scope>
    <source>
        <strain evidence="2 3">ETA_A1</strain>
    </source>
</reference>
<evidence type="ECO:0000259" key="1">
    <source>
        <dbReference type="Pfam" id="PF00174"/>
    </source>
</evidence>
<dbReference type="EMBL" id="CP036273">
    <property type="protein sequence ID" value="QDU19515.1"/>
    <property type="molecule type" value="Genomic_DNA"/>
</dbReference>
<evidence type="ECO:0000313" key="2">
    <source>
        <dbReference type="EMBL" id="QDU19515.1"/>
    </source>
</evidence>
<keyword evidence="3" id="KW-1185">Reference proteome</keyword>
<evidence type="ECO:0000313" key="3">
    <source>
        <dbReference type="Proteomes" id="UP000319576"/>
    </source>
</evidence>
<dbReference type="InterPro" id="IPR036374">
    <property type="entry name" value="OxRdtase_Mopterin-bd_sf"/>
</dbReference>
<dbReference type="InterPro" id="IPR006311">
    <property type="entry name" value="TAT_signal"/>
</dbReference>